<evidence type="ECO:0000256" key="4">
    <source>
        <dbReference type="ARBA" id="ARBA00022605"/>
    </source>
</evidence>
<feature type="domain" description="Tetrahydrofolate dehydrogenase/cyclohydrolase NAD(P)-binding" evidence="14">
    <location>
        <begin position="121"/>
        <end position="235"/>
    </location>
</feature>
<dbReference type="GO" id="GO:0004488">
    <property type="term" value="F:methylenetetrahydrofolate dehydrogenase (NADP+) activity"/>
    <property type="evidence" value="ECO:0007669"/>
    <property type="project" value="InterPro"/>
</dbReference>
<evidence type="ECO:0000256" key="11">
    <source>
        <dbReference type="ARBA" id="ARBA00023268"/>
    </source>
</evidence>
<keyword evidence="7" id="KW-0521">NADP</keyword>
<evidence type="ECO:0000256" key="9">
    <source>
        <dbReference type="ARBA" id="ARBA00023102"/>
    </source>
</evidence>
<evidence type="ECO:0000256" key="1">
    <source>
        <dbReference type="ARBA" id="ARBA00004777"/>
    </source>
</evidence>
<evidence type="ECO:0000259" key="14">
    <source>
        <dbReference type="Pfam" id="PF02882"/>
    </source>
</evidence>
<dbReference type="GO" id="GO:0006308">
    <property type="term" value="P:DNA catabolic process"/>
    <property type="evidence" value="ECO:0007669"/>
    <property type="project" value="InterPro"/>
</dbReference>
<organism evidence="15 16">
    <name type="scientific">Phytophthora kernoviae 00238/432</name>
    <dbReference type="NCBI Taxonomy" id="1284355"/>
    <lineage>
        <taxon>Eukaryota</taxon>
        <taxon>Sar</taxon>
        <taxon>Stramenopiles</taxon>
        <taxon>Oomycota</taxon>
        <taxon>Peronosporomycetes</taxon>
        <taxon>Peronosporales</taxon>
        <taxon>Peronosporaceae</taxon>
        <taxon>Phytophthora</taxon>
    </lineage>
</organism>
<keyword evidence="3" id="KW-0554">One-carbon metabolism</keyword>
<name>A0A8J4WBI5_9STRA</name>
<dbReference type="InterPro" id="IPR046346">
    <property type="entry name" value="Aminoacid_DH-like_N_sf"/>
</dbReference>
<protein>
    <recommendedName>
        <fullName evidence="17">Methenyltetrahydrofolate cyclohydrolase</fullName>
    </recommendedName>
</protein>
<comment type="caution">
    <text evidence="15">The sequence shown here is derived from an EMBL/GenBank/DDBJ whole genome shotgun (WGS) entry which is preliminary data.</text>
</comment>
<evidence type="ECO:0000256" key="6">
    <source>
        <dbReference type="ARBA" id="ARBA00022801"/>
    </source>
</evidence>
<comment type="pathway">
    <text evidence="1">One-carbon metabolism; tetrahydrofolate interconversion.</text>
</comment>
<dbReference type="CDD" id="cd01080">
    <property type="entry name" value="NAD_bind_m-THF_DH_Cyclohyd"/>
    <property type="match status" value="1"/>
</dbReference>
<dbReference type="AlphaFoldDB" id="A0A8J4WBI5"/>
<dbReference type="FunFam" id="3.40.50.720:FF:000094">
    <property type="entry name" value="Bifunctional protein FolD"/>
    <property type="match status" value="1"/>
</dbReference>
<keyword evidence="8" id="KW-0560">Oxidoreductase</keyword>
<evidence type="ECO:0000313" key="16">
    <source>
        <dbReference type="Proteomes" id="UP000702964"/>
    </source>
</evidence>
<dbReference type="InterPro" id="IPR020631">
    <property type="entry name" value="THF_DH/CycHdrlase_NAD-bd_dom"/>
</dbReference>
<dbReference type="GO" id="GO:0035999">
    <property type="term" value="P:tetrahydrofolate interconversion"/>
    <property type="evidence" value="ECO:0007669"/>
    <property type="project" value="TreeGrafter"/>
</dbReference>
<evidence type="ECO:0000256" key="2">
    <source>
        <dbReference type="ARBA" id="ARBA00011738"/>
    </source>
</evidence>
<feature type="domain" description="Exonuclease VII large subunit C-terminal" evidence="13">
    <location>
        <begin position="306"/>
        <end position="506"/>
    </location>
</feature>
<dbReference type="InterPro" id="IPR003753">
    <property type="entry name" value="Exonuc_VII_L"/>
</dbReference>
<evidence type="ECO:0000256" key="10">
    <source>
        <dbReference type="ARBA" id="ARBA00023167"/>
    </source>
</evidence>
<dbReference type="GO" id="GO:0005829">
    <property type="term" value="C:cytosol"/>
    <property type="evidence" value="ECO:0007669"/>
    <property type="project" value="TreeGrafter"/>
</dbReference>
<dbReference type="PRINTS" id="PR00085">
    <property type="entry name" value="THFDHDRGNASE"/>
</dbReference>
<comment type="subunit">
    <text evidence="2">Homodimer.</text>
</comment>
<proteinExistence type="inferred from homology"/>
<reference evidence="15" key="1">
    <citation type="journal article" date="2015" name="Genom Data">
        <title>Draft genome sequences of Phytophthora kernoviae and Phytophthora ramorum lineage EU2 from Scotland.</title>
        <authorList>
            <person name="Sambles C."/>
            <person name="Schlenzig A."/>
            <person name="O'Neill P."/>
            <person name="Grant M."/>
            <person name="Studholme D.J."/>
        </authorList>
    </citation>
    <scope>NUCLEOTIDE SEQUENCE</scope>
    <source>
        <strain evidence="15">00238/432</strain>
    </source>
</reference>
<dbReference type="GO" id="GO:0008855">
    <property type="term" value="F:exodeoxyribonuclease VII activity"/>
    <property type="evidence" value="ECO:0007669"/>
    <property type="project" value="InterPro"/>
</dbReference>
<dbReference type="PANTHER" id="PTHR48099:SF5">
    <property type="entry name" value="C-1-TETRAHYDROFOLATE SYNTHASE, CYTOPLASMIC"/>
    <property type="match status" value="1"/>
</dbReference>
<dbReference type="Pfam" id="PF02601">
    <property type="entry name" value="Exonuc_VII_L"/>
    <property type="match status" value="1"/>
</dbReference>
<accession>A0A8J4WBI5</accession>
<evidence type="ECO:0000313" key="15">
    <source>
        <dbReference type="EMBL" id="KAF4325237.1"/>
    </source>
</evidence>
<dbReference type="EMBL" id="AOFI03000007">
    <property type="protein sequence ID" value="KAF4325237.1"/>
    <property type="molecule type" value="Genomic_DNA"/>
</dbReference>
<keyword evidence="10" id="KW-0486">Methionine biosynthesis</keyword>
<dbReference type="SUPFAM" id="SSF51735">
    <property type="entry name" value="NAD(P)-binding Rossmann-fold domains"/>
    <property type="match status" value="1"/>
</dbReference>
<dbReference type="InterPro" id="IPR020630">
    <property type="entry name" value="THF_DH/CycHdrlase_cat_dom"/>
</dbReference>
<keyword evidence="9" id="KW-0368">Histidine biosynthesis</keyword>
<feature type="domain" description="Tetrahydrofolate dehydrogenase/cyclohydrolase catalytic" evidence="12">
    <location>
        <begin position="3"/>
        <end position="102"/>
    </location>
</feature>
<dbReference type="FunFam" id="3.40.50.10860:FF:000005">
    <property type="entry name" value="C-1-tetrahydrofolate synthase, cytoplasmic, putative"/>
    <property type="match status" value="1"/>
</dbReference>
<evidence type="ECO:0000259" key="12">
    <source>
        <dbReference type="Pfam" id="PF00763"/>
    </source>
</evidence>
<gene>
    <name evidence="15" type="ORF">G195_001288</name>
</gene>
<dbReference type="InterPro" id="IPR020579">
    <property type="entry name" value="Exonuc_VII_lsu_C"/>
</dbReference>
<evidence type="ECO:0000259" key="13">
    <source>
        <dbReference type="Pfam" id="PF02601"/>
    </source>
</evidence>
<dbReference type="GO" id="GO:0009318">
    <property type="term" value="C:exodeoxyribonuclease VII complex"/>
    <property type="evidence" value="ECO:0007669"/>
    <property type="project" value="InterPro"/>
</dbReference>
<dbReference type="Pfam" id="PF02882">
    <property type="entry name" value="THF_DHG_CYH_C"/>
    <property type="match status" value="1"/>
</dbReference>
<dbReference type="SUPFAM" id="SSF53223">
    <property type="entry name" value="Aminoacid dehydrogenase-like, N-terminal domain"/>
    <property type="match status" value="1"/>
</dbReference>
<dbReference type="PANTHER" id="PTHR48099">
    <property type="entry name" value="C-1-TETRAHYDROFOLATE SYNTHASE, CYTOPLASMIC-RELATED"/>
    <property type="match status" value="1"/>
</dbReference>
<dbReference type="InterPro" id="IPR000672">
    <property type="entry name" value="THF_DH/CycHdrlase"/>
</dbReference>
<dbReference type="Pfam" id="PF00763">
    <property type="entry name" value="THF_DHG_CYH"/>
    <property type="match status" value="1"/>
</dbReference>
<dbReference type="Gene3D" id="3.40.50.10860">
    <property type="entry name" value="Leucine Dehydrogenase, chain A, domain 1"/>
    <property type="match status" value="1"/>
</dbReference>
<evidence type="ECO:0000256" key="5">
    <source>
        <dbReference type="ARBA" id="ARBA00022755"/>
    </source>
</evidence>
<keyword evidence="11" id="KW-0511">Multifunctional enzyme</keyword>
<dbReference type="GO" id="GO:0000105">
    <property type="term" value="P:L-histidine biosynthetic process"/>
    <property type="evidence" value="ECO:0007669"/>
    <property type="project" value="UniProtKB-KW"/>
</dbReference>
<evidence type="ECO:0008006" key="17">
    <source>
        <dbReference type="Google" id="ProtNLM"/>
    </source>
</evidence>
<dbReference type="Proteomes" id="UP000702964">
    <property type="component" value="Unassembled WGS sequence"/>
</dbReference>
<dbReference type="GO" id="GO:0006164">
    <property type="term" value="P:purine nucleotide biosynthetic process"/>
    <property type="evidence" value="ECO:0007669"/>
    <property type="project" value="UniProtKB-KW"/>
</dbReference>
<sequence length="527" mass="58221">MTTEVKQLSEQGVVPGLAVVLVGEDPASQVYVRNKEKACHDLGFYSEVHRLDASTSQEELLALVDKLNKQESINGILVQLPLPKHIEEKAVIDAIAVDKDVDGFHPVNVGNLVIGDDSLLPCTPAGVIELIKRTGLEMSGKHAVVIGRSNIVGKPVSLLLQRENATVTMCHSRTANMKEITRQADILVVAIGRANFVDADFVKPGAVVIDVGMNRLDNGKLAGDVDFESVKTVESVADQKIYSIKDLNRYIRMKLESDQPDGIGSLYLAYEQLKKKLEDEGLFSASRKRLIPRFPQTIGVVTSPTGKGAAPSIVKAINNLNRMGEADVLIVGRGGGSLEELWAFNEEIVARAIVGSAIPVISAVGHETDFTIADFAADLRAATPTAAAELAVPNRAELLDQIAQRQRQLQHSLRQRAVHNRERLARLQRSPVLVHPRRTLMQHTERLDMLQQRLLRTVNTRMKWTAEKQERLRAALQRFNPREQLSQLCGLKLEQVERKIEMIVEEDGELRKKPFGTAVDESGEVNE</sequence>
<keyword evidence="6" id="KW-0378">Hydrolase</keyword>
<dbReference type="HAMAP" id="MF_01576">
    <property type="entry name" value="THF_DHG_CYH"/>
    <property type="match status" value="1"/>
</dbReference>
<dbReference type="GO" id="GO:0004477">
    <property type="term" value="F:methenyltetrahydrofolate cyclohydrolase activity"/>
    <property type="evidence" value="ECO:0007669"/>
    <property type="project" value="TreeGrafter"/>
</dbReference>
<keyword evidence="4" id="KW-0028">Amino-acid biosynthesis</keyword>
<evidence type="ECO:0000256" key="8">
    <source>
        <dbReference type="ARBA" id="ARBA00023002"/>
    </source>
</evidence>
<dbReference type="NCBIfam" id="TIGR00237">
    <property type="entry name" value="xseA"/>
    <property type="match status" value="1"/>
</dbReference>
<dbReference type="Gene3D" id="3.40.50.720">
    <property type="entry name" value="NAD(P)-binding Rossmann-like Domain"/>
    <property type="match status" value="1"/>
</dbReference>
<dbReference type="InterPro" id="IPR036291">
    <property type="entry name" value="NAD(P)-bd_dom_sf"/>
</dbReference>
<dbReference type="GO" id="GO:0009086">
    <property type="term" value="P:methionine biosynthetic process"/>
    <property type="evidence" value="ECO:0007669"/>
    <property type="project" value="UniProtKB-KW"/>
</dbReference>
<evidence type="ECO:0000256" key="3">
    <source>
        <dbReference type="ARBA" id="ARBA00022563"/>
    </source>
</evidence>
<evidence type="ECO:0000256" key="7">
    <source>
        <dbReference type="ARBA" id="ARBA00022857"/>
    </source>
</evidence>
<keyword evidence="5" id="KW-0658">Purine biosynthesis</keyword>
<reference evidence="15" key="2">
    <citation type="submission" date="2020-02" db="EMBL/GenBank/DDBJ databases">
        <authorList>
            <person name="Studholme D.J."/>
        </authorList>
    </citation>
    <scope>NUCLEOTIDE SEQUENCE</scope>
    <source>
        <strain evidence="15">00238/432</strain>
    </source>
</reference>